<dbReference type="EMBL" id="CP001966">
    <property type="protein sequence ID" value="ADG79998.1"/>
    <property type="molecule type" value="Genomic_DNA"/>
</dbReference>
<gene>
    <name evidence="3" type="ordered locus">Tpau_3414</name>
</gene>
<proteinExistence type="predicted"/>
<keyword evidence="2" id="KW-0472">Membrane</keyword>
<keyword evidence="2" id="KW-1133">Transmembrane helix</keyword>
<feature type="transmembrane region" description="Helical" evidence="2">
    <location>
        <begin position="44"/>
        <end position="60"/>
    </location>
</feature>
<keyword evidence="2" id="KW-0812">Transmembrane</keyword>
<protein>
    <submittedName>
        <fullName evidence="3">Uncharacterized protein</fullName>
    </submittedName>
</protein>
<evidence type="ECO:0000256" key="1">
    <source>
        <dbReference type="SAM" id="MobiDB-lite"/>
    </source>
</evidence>
<name>D5UWJ9_TSUPD</name>
<feature type="transmembrane region" description="Helical" evidence="2">
    <location>
        <begin position="72"/>
        <end position="92"/>
    </location>
</feature>
<dbReference type="HOGENOM" id="CLU_652029_0_0_11"/>
<dbReference type="Proteomes" id="UP000001213">
    <property type="component" value="Chromosome"/>
</dbReference>
<accession>D5UWJ9</accession>
<feature type="region of interest" description="Disordered" evidence="1">
    <location>
        <begin position="97"/>
        <end position="117"/>
    </location>
</feature>
<dbReference type="KEGG" id="tpr:Tpau_3414"/>
<organism evidence="3 4">
    <name type="scientific">Tsukamurella paurometabola (strain ATCC 8368 / DSM 20162 / CCUG 35730 / CIP 100753 / JCM 10117 / KCTC 9821 / NBRC 16120 / NCIMB 702349 / NCTC 13040)</name>
    <name type="common">Corynebacterium paurometabolum</name>
    <dbReference type="NCBI Taxonomy" id="521096"/>
    <lineage>
        <taxon>Bacteria</taxon>
        <taxon>Bacillati</taxon>
        <taxon>Actinomycetota</taxon>
        <taxon>Actinomycetes</taxon>
        <taxon>Mycobacteriales</taxon>
        <taxon>Tsukamurellaceae</taxon>
        <taxon>Tsukamurella</taxon>
    </lineage>
</organism>
<reference evidence="4" key="1">
    <citation type="submission" date="2010-03" db="EMBL/GenBank/DDBJ databases">
        <title>The complete chromosome of Tsukamurella paurometabola DSM 20162.</title>
        <authorList>
            <consortium name="US DOE Joint Genome Institute (JGI-PGF)"/>
            <person name="Lucas S."/>
            <person name="Copeland A."/>
            <person name="Lapidus A."/>
            <person name="Glavina del Rio T."/>
            <person name="Dalin E."/>
            <person name="Tice H."/>
            <person name="Bruce D."/>
            <person name="Goodwin L."/>
            <person name="Pitluck S."/>
            <person name="Kyrpides N."/>
            <person name="Mavromatis K."/>
            <person name="Ivanova N."/>
            <person name="Mikhailova N."/>
            <person name="Munk A.C."/>
            <person name="Brettin T."/>
            <person name="Detter J.C."/>
            <person name="Tapia R."/>
            <person name="Han C."/>
            <person name="Larimer F."/>
            <person name="Land M."/>
            <person name="Hauser L."/>
            <person name="Markowitz V."/>
            <person name="Cheng J.-F."/>
            <person name="Hugenholtz P."/>
            <person name="Woyke T."/>
            <person name="Wu D."/>
            <person name="Jando M."/>
            <person name="Brambilla E."/>
            <person name="Klenk H.-P."/>
            <person name="Eisen J.A."/>
        </authorList>
    </citation>
    <scope>NUCLEOTIDE SEQUENCE [LARGE SCALE GENOMIC DNA]</scope>
    <source>
        <strain evidence="4">ATCC 8368 / DSM 20162 / CCUG 35730 / CIP 100753 / JCM 10117 / KCTC 9821 / NBRC 16120 / NCIMB 702349 / NCTC 13040</strain>
    </source>
</reference>
<feature type="transmembrane region" description="Helical" evidence="2">
    <location>
        <begin position="20"/>
        <end position="38"/>
    </location>
</feature>
<evidence type="ECO:0000313" key="4">
    <source>
        <dbReference type="Proteomes" id="UP000001213"/>
    </source>
</evidence>
<keyword evidence="4" id="KW-1185">Reference proteome</keyword>
<reference evidence="3 4" key="2">
    <citation type="journal article" date="2011" name="Stand. Genomic Sci.">
        <title>Complete genome sequence of Tsukamurella paurometabola type strain (no. 33).</title>
        <authorList>
            <person name="Munk A.C."/>
            <person name="Lapidus A."/>
            <person name="Lucas S."/>
            <person name="Nolan M."/>
            <person name="Tice H."/>
            <person name="Cheng J.F."/>
            <person name="Del Rio T.G."/>
            <person name="Goodwin L."/>
            <person name="Pitluck S."/>
            <person name="Liolios K."/>
            <person name="Huntemann M."/>
            <person name="Ivanova N."/>
            <person name="Mavromatis K."/>
            <person name="Mikhailova N."/>
            <person name="Pati A."/>
            <person name="Chen A."/>
            <person name="Palaniappan K."/>
            <person name="Tapia R."/>
            <person name="Han C."/>
            <person name="Land M."/>
            <person name="Hauser L."/>
            <person name="Chang Y.J."/>
            <person name="Jeffries C.D."/>
            <person name="Brettin T."/>
            <person name="Yasawong M."/>
            <person name="Brambilla E.M."/>
            <person name="Rohde M."/>
            <person name="Sikorski J."/>
            <person name="Goker M."/>
            <person name="Detter J.C."/>
            <person name="Woyke T."/>
            <person name="Bristow J."/>
            <person name="Eisen J.A."/>
            <person name="Markowitz V."/>
            <person name="Hugenholtz P."/>
            <person name="Kyrpides N.C."/>
            <person name="Klenk H.P."/>
        </authorList>
    </citation>
    <scope>NUCLEOTIDE SEQUENCE [LARGE SCALE GENOMIC DNA]</scope>
    <source>
        <strain evidence="4">ATCC 8368 / DSM 20162 / CCUG 35730 / CIP 100753 / JCM 10117 / KCTC 9821 / NBRC 16120 / NCIMB 702349 / NCTC 13040</strain>
    </source>
</reference>
<dbReference type="AlphaFoldDB" id="D5UWJ9"/>
<sequence length="421" mass="43864">MTDRLIRVSETELTAKQASAASVALVLTTTVGLVGASVSSGTAAVIWAIGTVAAIVGLAYRMRRAPSGTVAVTLLITGIVVLSAGLPAVAVISESRGSSSTPAVDAEHAASPVPDPNSEMRAALDKADELLPGGADSVLRIDIDETSTQVYVLDLAAGQSVYANYSRSSDRWYDPSRTPSRDRGESTFRRADLAHLDLTRAAAAVTAAADRIGIDRSFRHASDGIEVQRRSSDRKLVAAFSMSGEEVEVDHTGALPDNLGLVSVDGFLPAAEKLLRSNGIDPRQPVLGGLSYAVYKPTADAVPHTDPGTVKIDIRGGGRSGSLEETVGTFPVVRLEPDTGSASSAFALTAVTAGGIDTARADLVQRRKVATVDTHAISLEIGQDASSSALRQRNPPPVLHLGLGPSSDAYYRLDGTFVRAD</sequence>
<evidence type="ECO:0000256" key="2">
    <source>
        <dbReference type="SAM" id="Phobius"/>
    </source>
</evidence>
<dbReference type="eggNOG" id="ENOG5032BVQ">
    <property type="taxonomic scope" value="Bacteria"/>
</dbReference>
<evidence type="ECO:0000313" key="3">
    <source>
        <dbReference type="EMBL" id="ADG79998.1"/>
    </source>
</evidence>